<dbReference type="Proteomes" id="UP001341840">
    <property type="component" value="Unassembled WGS sequence"/>
</dbReference>
<protein>
    <submittedName>
        <fullName evidence="1">Uncharacterized protein</fullName>
    </submittedName>
</protein>
<proteinExistence type="predicted"/>
<sequence length="186" mass="19678">MASSPINLSQIILKPLAPLEFGDKIKHGPFGISNLEAMSVRKDDGKKDAVLGRKAGAGVAAGCGAIKCSQHSKMEWGAPKGRQGEDAMNVLVIVVLIFENEPYLGEGKGVGVAVAVAVTKTVVSQNGMEAGASLCLRRFTNRGLERPEGEEGAEEVVNLNALGIEKPQLTTMLFLSLLKASFAFKR</sequence>
<organism evidence="1 2">
    <name type="scientific">Stylosanthes scabra</name>
    <dbReference type="NCBI Taxonomy" id="79078"/>
    <lineage>
        <taxon>Eukaryota</taxon>
        <taxon>Viridiplantae</taxon>
        <taxon>Streptophyta</taxon>
        <taxon>Embryophyta</taxon>
        <taxon>Tracheophyta</taxon>
        <taxon>Spermatophyta</taxon>
        <taxon>Magnoliopsida</taxon>
        <taxon>eudicotyledons</taxon>
        <taxon>Gunneridae</taxon>
        <taxon>Pentapetalae</taxon>
        <taxon>rosids</taxon>
        <taxon>fabids</taxon>
        <taxon>Fabales</taxon>
        <taxon>Fabaceae</taxon>
        <taxon>Papilionoideae</taxon>
        <taxon>50 kb inversion clade</taxon>
        <taxon>dalbergioids sensu lato</taxon>
        <taxon>Dalbergieae</taxon>
        <taxon>Pterocarpus clade</taxon>
        <taxon>Stylosanthes</taxon>
    </lineage>
</organism>
<comment type="caution">
    <text evidence="1">The sequence shown here is derived from an EMBL/GenBank/DDBJ whole genome shotgun (WGS) entry which is preliminary data.</text>
</comment>
<evidence type="ECO:0000313" key="2">
    <source>
        <dbReference type="Proteomes" id="UP001341840"/>
    </source>
</evidence>
<name>A0ABU6WG26_9FABA</name>
<dbReference type="EMBL" id="JASCZI010181466">
    <property type="protein sequence ID" value="MED6183776.1"/>
    <property type="molecule type" value="Genomic_DNA"/>
</dbReference>
<accession>A0ABU6WG26</accession>
<reference evidence="1 2" key="1">
    <citation type="journal article" date="2023" name="Plants (Basel)">
        <title>Bridging the Gap: Combining Genomics and Transcriptomics Approaches to Understand Stylosanthes scabra, an Orphan Legume from the Brazilian Caatinga.</title>
        <authorList>
            <person name="Ferreira-Neto J.R.C."/>
            <person name="da Silva M.D."/>
            <person name="Binneck E."/>
            <person name="de Melo N.F."/>
            <person name="da Silva R.H."/>
            <person name="de Melo A.L.T.M."/>
            <person name="Pandolfi V."/>
            <person name="Bustamante F.O."/>
            <person name="Brasileiro-Vidal A.C."/>
            <person name="Benko-Iseppon A.M."/>
        </authorList>
    </citation>
    <scope>NUCLEOTIDE SEQUENCE [LARGE SCALE GENOMIC DNA]</scope>
    <source>
        <tissue evidence="1">Leaves</tissue>
    </source>
</reference>
<evidence type="ECO:0000313" key="1">
    <source>
        <dbReference type="EMBL" id="MED6183776.1"/>
    </source>
</evidence>
<keyword evidence="2" id="KW-1185">Reference proteome</keyword>
<gene>
    <name evidence="1" type="ORF">PIB30_040903</name>
</gene>